<dbReference type="Gene3D" id="3.30.420.40">
    <property type="match status" value="2"/>
</dbReference>
<dbReference type="Pfam" id="PF00370">
    <property type="entry name" value="FGGY_N"/>
    <property type="match status" value="1"/>
</dbReference>
<evidence type="ECO:0000256" key="2">
    <source>
        <dbReference type="ARBA" id="ARBA00022679"/>
    </source>
</evidence>
<dbReference type="PANTHER" id="PTHR43095">
    <property type="entry name" value="SUGAR KINASE"/>
    <property type="match status" value="1"/>
</dbReference>
<dbReference type="GO" id="GO:0005975">
    <property type="term" value="P:carbohydrate metabolic process"/>
    <property type="evidence" value="ECO:0007669"/>
    <property type="project" value="InterPro"/>
</dbReference>
<evidence type="ECO:0000256" key="3">
    <source>
        <dbReference type="ARBA" id="ARBA00022777"/>
    </source>
</evidence>
<dbReference type="Pfam" id="PF21546">
    <property type="entry name" value="FGGY_C_2"/>
    <property type="match status" value="1"/>
</dbReference>
<dbReference type="InterPro" id="IPR050406">
    <property type="entry name" value="FGGY_Carb_Kinase"/>
</dbReference>
<gene>
    <name evidence="6" type="ORF">C7444_101250</name>
</gene>
<feature type="domain" description="Carbohydrate kinase FGGY C-terminal" evidence="5">
    <location>
        <begin position="252"/>
        <end position="435"/>
    </location>
</feature>
<keyword evidence="3 6" id="KW-0418">Kinase</keyword>
<dbReference type="RefSeq" id="WP_110398992.1">
    <property type="nucleotide sequence ID" value="NZ_QJJS01000001.1"/>
</dbReference>
<dbReference type="Proteomes" id="UP000247811">
    <property type="component" value="Unassembled WGS sequence"/>
</dbReference>
<name>A0A318H639_9BURK</name>
<organism evidence="6 7">
    <name type="scientific">Sphaerotilus hippei</name>
    <dbReference type="NCBI Taxonomy" id="744406"/>
    <lineage>
        <taxon>Bacteria</taxon>
        <taxon>Pseudomonadati</taxon>
        <taxon>Pseudomonadota</taxon>
        <taxon>Betaproteobacteria</taxon>
        <taxon>Burkholderiales</taxon>
        <taxon>Sphaerotilaceae</taxon>
        <taxon>Sphaerotilus</taxon>
    </lineage>
</organism>
<reference evidence="6 7" key="1">
    <citation type="submission" date="2018-05" db="EMBL/GenBank/DDBJ databases">
        <title>Genomic Encyclopedia of Type Strains, Phase IV (KMG-IV): sequencing the most valuable type-strain genomes for metagenomic binning, comparative biology and taxonomic classification.</title>
        <authorList>
            <person name="Goeker M."/>
        </authorList>
    </citation>
    <scope>NUCLEOTIDE SEQUENCE [LARGE SCALE GENOMIC DNA]</scope>
    <source>
        <strain evidence="6 7">DSM 566</strain>
    </source>
</reference>
<protein>
    <submittedName>
        <fullName evidence="6">Sugar (Pentulose or hexulose) kinase</fullName>
    </submittedName>
</protein>
<feature type="domain" description="Carbohydrate kinase FGGY N-terminal" evidence="4">
    <location>
        <begin position="10"/>
        <end position="241"/>
    </location>
</feature>
<sequence length="478" mass="51350">MSLPVHHCAVLDVGKTRVKLLVMNGAGEVLHQCDRPNAPVPSSLGYPALDVAGIEAWLLERLAGLGALRSRIRHLIVSTHGAAFAALQDDTLLLPVPDYESEVYECTPLAPWADEIDPFEQTCSPLLPAGLNAARQWHWLEQAHPALWQRVDTLLPYPQYWAWRLTGERCAELSSLGCHTQLWQPGAATWSALAQRRGWARRMPPLRRAWDVLAPLRSDLASRLGLPSDCAVHVGVHDSNACLAAYLRSMPRMTLVSTGTWIVIMAPGGSTASLDAGRDMLANVSVRGETVPTARFMGGRELKLLLAGADPAAADEDTLAALLRRDVMALPAFVHQGGPFGERPGEVREAGRRIDAVSTLDAAERATLGALYCAQVTAWLIEHLRAPAPVVVDGPFAGNPVYVRALAALLDGAELSVSADPLEGTARGSWLLSRWTALQAPAPRLQPVAPSAAGAALRAYHARWLTLLPDEALSVAAA</sequence>
<dbReference type="OrthoDB" id="9799608at2"/>
<evidence type="ECO:0000256" key="1">
    <source>
        <dbReference type="ARBA" id="ARBA00009156"/>
    </source>
</evidence>
<dbReference type="EMBL" id="QJJS01000001">
    <property type="protein sequence ID" value="PXW99420.1"/>
    <property type="molecule type" value="Genomic_DNA"/>
</dbReference>
<dbReference type="SUPFAM" id="SSF53067">
    <property type="entry name" value="Actin-like ATPase domain"/>
    <property type="match status" value="2"/>
</dbReference>
<dbReference type="GO" id="GO:0016301">
    <property type="term" value="F:kinase activity"/>
    <property type="evidence" value="ECO:0007669"/>
    <property type="project" value="UniProtKB-KW"/>
</dbReference>
<dbReference type="InterPro" id="IPR018484">
    <property type="entry name" value="FGGY_N"/>
</dbReference>
<evidence type="ECO:0000313" key="7">
    <source>
        <dbReference type="Proteomes" id="UP000247811"/>
    </source>
</evidence>
<dbReference type="CDD" id="cd07772">
    <property type="entry name" value="ASKHA_NBD_FGGY_NaCK-like"/>
    <property type="match status" value="1"/>
</dbReference>
<dbReference type="InterPro" id="IPR049382">
    <property type="entry name" value="FGGY_C_2"/>
</dbReference>
<dbReference type="AlphaFoldDB" id="A0A318H639"/>
<dbReference type="PANTHER" id="PTHR43095:SF5">
    <property type="entry name" value="XYLULOSE KINASE"/>
    <property type="match status" value="1"/>
</dbReference>
<evidence type="ECO:0000259" key="5">
    <source>
        <dbReference type="Pfam" id="PF21546"/>
    </source>
</evidence>
<comment type="similarity">
    <text evidence="1">Belongs to the FGGY kinase family.</text>
</comment>
<evidence type="ECO:0000313" key="6">
    <source>
        <dbReference type="EMBL" id="PXW99420.1"/>
    </source>
</evidence>
<keyword evidence="2" id="KW-0808">Transferase</keyword>
<proteinExistence type="inferred from homology"/>
<dbReference type="InterPro" id="IPR043129">
    <property type="entry name" value="ATPase_NBD"/>
</dbReference>
<keyword evidence="7" id="KW-1185">Reference proteome</keyword>
<evidence type="ECO:0000259" key="4">
    <source>
        <dbReference type="Pfam" id="PF00370"/>
    </source>
</evidence>
<comment type="caution">
    <text evidence="6">The sequence shown here is derived from an EMBL/GenBank/DDBJ whole genome shotgun (WGS) entry which is preliminary data.</text>
</comment>
<accession>A0A318H639</accession>